<dbReference type="RefSeq" id="WP_054757643.1">
    <property type="nucleotide sequence ID" value="NZ_AZFQ01000016.1"/>
</dbReference>
<dbReference type="GeneID" id="98307230"/>
<organism evidence="1 2">
    <name type="scientific">Liquorilactobacillus satsumensis DSM 16230 = JCM 12392</name>
    <dbReference type="NCBI Taxonomy" id="1423801"/>
    <lineage>
        <taxon>Bacteria</taxon>
        <taxon>Bacillati</taxon>
        <taxon>Bacillota</taxon>
        <taxon>Bacilli</taxon>
        <taxon>Lactobacillales</taxon>
        <taxon>Lactobacillaceae</taxon>
        <taxon>Liquorilactobacillus</taxon>
    </lineage>
</organism>
<gene>
    <name evidence="1" type="ORF">FD50_GL002275</name>
</gene>
<reference evidence="1 2" key="1">
    <citation type="journal article" date="2015" name="Genome Announc.">
        <title>Expanding the biotechnology potential of lactobacilli through comparative genomics of 213 strains and associated genera.</title>
        <authorList>
            <person name="Sun Z."/>
            <person name="Harris H.M."/>
            <person name="McCann A."/>
            <person name="Guo C."/>
            <person name="Argimon S."/>
            <person name="Zhang W."/>
            <person name="Yang X."/>
            <person name="Jeffery I.B."/>
            <person name="Cooney J.C."/>
            <person name="Kagawa T.F."/>
            <person name="Liu W."/>
            <person name="Song Y."/>
            <person name="Salvetti E."/>
            <person name="Wrobel A."/>
            <person name="Rasinkangas P."/>
            <person name="Parkhill J."/>
            <person name="Rea M.C."/>
            <person name="O'Sullivan O."/>
            <person name="Ritari J."/>
            <person name="Douillard F.P."/>
            <person name="Paul Ross R."/>
            <person name="Yang R."/>
            <person name="Briner A.E."/>
            <person name="Felis G.E."/>
            <person name="de Vos W.M."/>
            <person name="Barrangou R."/>
            <person name="Klaenhammer T.R."/>
            <person name="Caufield P.W."/>
            <person name="Cui Y."/>
            <person name="Zhang H."/>
            <person name="O'Toole P.W."/>
        </authorList>
    </citation>
    <scope>NUCLEOTIDE SEQUENCE [LARGE SCALE GENOMIC DNA]</scope>
    <source>
        <strain evidence="1 2">DSM 16230</strain>
    </source>
</reference>
<dbReference type="STRING" id="1423801.FD50_GL002275"/>
<dbReference type="PATRIC" id="fig|1423801.4.peg.2324"/>
<name>A0A0R1V8T2_9LACO</name>
<keyword evidence="2" id="KW-1185">Reference proteome</keyword>
<accession>A0A0R1V8T2</accession>
<dbReference type="Proteomes" id="UP000051166">
    <property type="component" value="Unassembled WGS sequence"/>
</dbReference>
<dbReference type="EMBL" id="AZFQ01000016">
    <property type="protein sequence ID" value="KRM00036.1"/>
    <property type="molecule type" value="Genomic_DNA"/>
</dbReference>
<comment type="caution">
    <text evidence="1">The sequence shown here is derived from an EMBL/GenBank/DDBJ whole genome shotgun (WGS) entry which is preliminary data.</text>
</comment>
<protein>
    <submittedName>
        <fullName evidence="1">Uncharacterized protein</fullName>
    </submittedName>
</protein>
<dbReference type="InterPro" id="IPR013321">
    <property type="entry name" value="Arc_rbn_hlx_hlx"/>
</dbReference>
<proteinExistence type="predicted"/>
<evidence type="ECO:0000313" key="2">
    <source>
        <dbReference type="Proteomes" id="UP000051166"/>
    </source>
</evidence>
<dbReference type="AlphaFoldDB" id="A0A0R1V8T2"/>
<dbReference type="OrthoDB" id="2166423at2"/>
<sequence>MTYHFDENTTNGFVSKEDERLSIYCDYYSIDQGELKNSLIADYVDAHHQILDELINGYKEMGPLNKKICDEFVGCECEAGYEIENRGII</sequence>
<evidence type="ECO:0000313" key="1">
    <source>
        <dbReference type="EMBL" id="KRM00036.1"/>
    </source>
</evidence>
<dbReference type="GO" id="GO:0006355">
    <property type="term" value="P:regulation of DNA-templated transcription"/>
    <property type="evidence" value="ECO:0007669"/>
    <property type="project" value="InterPro"/>
</dbReference>
<dbReference type="Gene3D" id="1.10.1220.10">
    <property type="entry name" value="Met repressor-like"/>
    <property type="match status" value="1"/>
</dbReference>